<comment type="subcellular location">
    <subcellularLocation>
        <location evidence="1">Cell membrane</location>
        <topology evidence="1">Multi-pass membrane protein</topology>
    </subcellularLocation>
</comment>
<dbReference type="RefSeq" id="WP_012565553.1">
    <property type="nucleotide sequence ID" value="NC_011420.2"/>
</dbReference>
<evidence type="ECO:0000256" key="3">
    <source>
        <dbReference type="ARBA" id="ARBA00022448"/>
    </source>
</evidence>
<dbReference type="OrthoDB" id="9811975at2"/>
<feature type="transmembrane region" description="Helical" evidence="9">
    <location>
        <begin position="117"/>
        <end position="137"/>
    </location>
</feature>
<evidence type="ECO:0000256" key="9">
    <source>
        <dbReference type="SAM" id="Phobius"/>
    </source>
</evidence>
<dbReference type="KEGG" id="rce:RC1_0313"/>
<dbReference type="PANTHER" id="PTHR30472">
    <property type="entry name" value="FERRIC ENTEROBACTIN TRANSPORT SYSTEM PERMEASE PROTEIN"/>
    <property type="match status" value="1"/>
</dbReference>
<keyword evidence="3" id="KW-0813">Transport</keyword>
<evidence type="ECO:0000256" key="1">
    <source>
        <dbReference type="ARBA" id="ARBA00004651"/>
    </source>
</evidence>
<evidence type="ECO:0000313" key="11">
    <source>
        <dbReference type="Proteomes" id="UP000001591"/>
    </source>
</evidence>
<accession>B6IQM6</accession>
<evidence type="ECO:0000256" key="4">
    <source>
        <dbReference type="ARBA" id="ARBA00022475"/>
    </source>
</evidence>
<sequence>MTPAPDLHRAGAPPRTAAPAAPLPATVRPPAGRPGFVPLLAVALLAAALLSLLAGPADIAAGDALAGLVGQGDPLVVAVMQKLRLPRLLVGLGAGAMLGLAGASLQGYLRNPLAEPSVLGVSNAAALGAVVALYNGFAATMPLALPLMAIGAAMAAIAGVMLLAARAESALSVVLAGLAVGTLCGALISLTLNLAPSPFAAAEISFWLLGSLEDRSMTHVVLALPLIGVGAVLLLWDGRALDALTLGEEAARSLGCNLARVRVRLMLGVAIGVGAAVAVSGAIGFVGLVIPHMVRAVVGQRPSRLLLPSALAGALLLVLADLLVRMLPTANEIRLGVVTALLGVPIFLSQLLKARRSW</sequence>
<evidence type="ECO:0000256" key="7">
    <source>
        <dbReference type="ARBA" id="ARBA00023136"/>
    </source>
</evidence>
<keyword evidence="5 9" id="KW-0812">Transmembrane</keyword>
<feature type="transmembrane region" description="Helical" evidence="9">
    <location>
        <begin position="170"/>
        <end position="195"/>
    </location>
</feature>
<dbReference type="PANTHER" id="PTHR30472:SF25">
    <property type="entry name" value="ABC TRANSPORTER PERMEASE PROTEIN MJ0876-RELATED"/>
    <property type="match status" value="1"/>
</dbReference>
<comment type="similarity">
    <text evidence="2">Belongs to the binding-protein-dependent transport system permease family. FecCD subfamily.</text>
</comment>
<dbReference type="CDD" id="cd06550">
    <property type="entry name" value="TM_ABC_iron-siderophores_like"/>
    <property type="match status" value="1"/>
</dbReference>
<feature type="compositionally biased region" description="Low complexity" evidence="8">
    <location>
        <begin position="12"/>
        <end position="25"/>
    </location>
</feature>
<feature type="transmembrane region" description="Helical" evidence="9">
    <location>
        <begin position="305"/>
        <end position="327"/>
    </location>
</feature>
<dbReference type="GO" id="GO:0005886">
    <property type="term" value="C:plasma membrane"/>
    <property type="evidence" value="ECO:0007669"/>
    <property type="project" value="UniProtKB-SubCell"/>
</dbReference>
<evidence type="ECO:0000313" key="10">
    <source>
        <dbReference type="EMBL" id="ACI97762.1"/>
    </source>
</evidence>
<proteinExistence type="inferred from homology"/>
<feature type="transmembrane region" description="Helical" evidence="9">
    <location>
        <begin position="36"/>
        <end position="55"/>
    </location>
</feature>
<dbReference type="EMBL" id="CP000613">
    <property type="protein sequence ID" value="ACI97762.1"/>
    <property type="molecule type" value="Genomic_DNA"/>
</dbReference>
<evidence type="ECO:0000256" key="2">
    <source>
        <dbReference type="ARBA" id="ARBA00007935"/>
    </source>
</evidence>
<dbReference type="Gene3D" id="1.10.3470.10">
    <property type="entry name" value="ABC transporter involved in vitamin B12 uptake, BtuC"/>
    <property type="match status" value="1"/>
</dbReference>
<gene>
    <name evidence="10" type="primary">hmuU</name>
    <name evidence="10" type="ordered locus">RC1_0313</name>
</gene>
<feature type="transmembrane region" description="Helical" evidence="9">
    <location>
        <begin position="144"/>
        <end position="164"/>
    </location>
</feature>
<feature type="transmembrane region" description="Helical" evidence="9">
    <location>
        <begin position="216"/>
        <end position="236"/>
    </location>
</feature>
<evidence type="ECO:0000256" key="8">
    <source>
        <dbReference type="SAM" id="MobiDB-lite"/>
    </source>
</evidence>
<keyword evidence="11" id="KW-1185">Reference proteome</keyword>
<keyword evidence="6 9" id="KW-1133">Transmembrane helix</keyword>
<dbReference type="Proteomes" id="UP000001591">
    <property type="component" value="Chromosome"/>
</dbReference>
<protein>
    <submittedName>
        <fullName evidence="10">Hemin transport system permease protein, HmuU</fullName>
    </submittedName>
</protein>
<dbReference type="STRING" id="414684.RC1_0313"/>
<dbReference type="Pfam" id="PF01032">
    <property type="entry name" value="FecCD"/>
    <property type="match status" value="1"/>
</dbReference>
<dbReference type="GO" id="GO:0022857">
    <property type="term" value="F:transmembrane transporter activity"/>
    <property type="evidence" value="ECO:0007669"/>
    <property type="project" value="InterPro"/>
</dbReference>
<feature type="transmembrane region" description="Helical" evidence="9">
    <location>
        <begin position="267"/>
        <end position="293"/>
    </location>
</feature>
<feature type="transmembrane region" description="Helical" evidence="9">
    <location>
        <begin position="333"/>
        <end position="352"/>
    </location>
</feature>
<keyword evidence="4" id="KW-1003">Cell membrane</keyword>
<reference evidence="10 11" key="1">
    <citation type="journal article" date="2010" name="BMC Genomics">
        <title>Metabolic flexibility revealed in the genome of the cyst-forming alpha-1 proteobacterium Rhodospirillum centenum.</title>
        <authorList>
            <person name="Lu Y.K."/>
            <person name="Marden J."/>
            <person name="Han M."/>
            <person name="Swingley W.D."/>
            <person name="Mastrian S.D."/>
            <person name="Chowdhury S.R."/>
            <person name="Hao J."/>
            <person name="Helmy T."/>
            <person name="Kim S."/>
            <person name="Kurdoglu A.A."/>
            <person name="Matthies H.J."/>
            <person name="Rollo D."/>
            <person name="Stothard P."/>
            <person name="Blankenship R.E."/>
            <person name="Bauer C.E."/>
            <person name="Touchman J.W."/>
        </authorList>
    </citation>
    <scope>NUCLEOTIDE SEQUENCE [LARGE SCALE GENOMIC DNA]</scope>
    <source>
        <strain evidence="11">ATCC 51521 / SW</strain>
    </source>
</reference>
<dbReference type="AlphaFoldDB" id="B6IQM6"/>
<feature type="transmembrane region" description="Helical" evidence="9">
    <location>
        <begin position="88"/>
        <end position="105"/>
    </location>
</feature>
<evidence type="ECO:0000256" key="6">
    <source>
        <dbReference type="ARBA" id="ARBA00022989"/>
    </source>
</evidence>
<dbReference type="InterPro" id="IPR037294">
    <property type="entry name" value="ABC_BtuC-like"/>
</dbReference>
<keyword evidence="7 9" id="KW-0472">Membrane</keyword>
<organism evidence="10 11">
    <name type="scientific">Rhodospirillum centenum (strain ATCC 51521 / SW)</name>
    <dbReference type="NCBI Taxonomy" id="414684"/>
    <lineage>
        <taxon>Bacteria</taxon>
        <taxon>Pseudomonadati</taxon>
        <taxon>Pseudomonadota</taxon>
        <taxon>Alphaproteobacteria</taxon>
        <taxon>Rhodospirillales</taxon>
        <taxon>Rhodospirillaceae</taxon>
        <taxon>Rhodospirillum</taxon>
    </lineage>
</organism>
<name>B6IQM6_RHOCS</name>
<dbReference type="InterPro" id="IPR000522">
    <property type="entry name" value="ABC_transptr_permease_BtuC"/>
</dbReference>
<dbReference type="HOGENOM" id="CLU_013016_0_3_5"/>
<dbReference type="SUPFAM" id="SSF81345">
    <property type="entry name" value="ABC transporter involved in vitamin B12 uptake, BtuC"/>
    <property type="match status" value="1"/>
</dbReference>
<feature type="region of interest" description="Disordered" evidence="8">
    <location>
        <begin position="1"/>
        <end position="25"/>
    </location>
</feature>
<dbReference type="GO" id="GO:0033214">
    <property type="term" value="P:siderophore-iron import into cell"/>
    <property type="evidence" value="ECO:0007669"/>
    <property type="project" value="TreeGrafter"/>
</dbReference>
<dbReference type="eggNOG" id="COG0609">
    <property type="taxonomic scope" value="Bacteria"/>
</dbReference>
<evidence type="ECO:0000256" key="5">
    <source>
        <dbReference type="ARBA" id="ARBA00022692"/>
    </source>
</evidence>